<dbReference type="PANTHER" id="PTHR43520">
    <property type="entry name" value="ATP7, ISOFORM B"/>
    <property type="match status" value="1"/>
</dbReference>
<dbReference type="GO" id="GO:0005524">
    <property type="term" value="F:ATP binding"/>
    <property type="evidence" value="ECO:0007669"/>
    <property type="project" value="UniProtKB-UniRule"/>
</dbReference>
<evidence type="ECO:0000256" key="5">
    <source>
        <dbReference type="ARBA" id="ARBA00022741"/>
    </source>
</evidence>
<proteinExistence type="inferred from homology"/>
<feature type="transmembrane region" description="Helical" evidence="10">
    <location>
        <begin position="163"/>
        <end position="185"/>
    </location>
</feature>
<dbReference type="FunFam" id="3.40.1110.10:FF:000046">
    <property type="entry name" value="Copper-transporting ATPase PAA2, chloroplastic"/>
    <property type="match status" value="1"/>
</dbReference>
<evidence type="ECO:0000313" key="12">
    <source>
        <dbReference type="EMBL" id="VFQ97764.1"/>
    </source>
</evidence>
<dbReference type="GO" id="GO:0043682">
    <property type="term" value="F:P-type divalent copper transporter activity"/>
    <property type="evidence" value="ECO:0007669"/>
    <property type="project" value="TreeGrafter"/>
</dbReference>
<dbReference type="InterPro" id="IPR023299">
    <property type="entry name" value="ATPase_P-typ_cyto_dom_N"/>
</dbReference>
<dbReference type="FunFam" id="2.70.150.10:FF:000002">
    <property type="entry name" value="Copper-transporting ATPase 1, putative"/>
    <property type="match status" value="1"/>
</dbReference>
<keyword evidence="9 10" id="KW-0472">Membrane</keyword>
<dbReference type="Pfam" id="PF00122">
    <property type="entry name" value="E1-E2_ATPase"/>
    <property type="match status" value="1"/>
</dbReference>
<evidence type="ECO:0000256" key="3">
    <source>
        <dbReference type="ARBA" id="ARBA00022692"/>
    </source>
</evidence>
<dbReference type="OrthoDB" id="432719at2759"/>
<keyword evidence="7" id="KW-1278">Translocase</keyword>
<dbReference type="Pfam" id="PF00702">
    <property type="entry name" value="Hydrolase"/>
    <property type="match status" value="1"/>
</dbReference>
<evidence type="ECO:0000259" key="11">
    <source>
        <dbReference type="Pfam" id="PF00122"/>
    </source>
</evidence>
<dbReference type="Gene3D" id="3.40.1110.10">
    <property type="entry name" value="Calcium-transporting ATPase, cytoplasmic domain N"/>
    <property type="match status" value="1"/>
</dbReference>
<keyword evidence="3 10" id="KW-0812">Transmembrane</keyword>
<evidence type="ECO:0000256" key="1">
    <source>
        <dbReference type="ARBA" id="ARBA00004141"/>
    </source>
</evidence>
<sequence length="428" mass="45254">MQVMLLGFVLLGRSLEERARLKASSDMNELLSLISTQSRLVVTPSGSGSSSEVVSSDAIYIEVPTDDIRVGDSLLVLPGETIPVDGNVVAGRSVVDESMLTGESLPVFKEKDLSVSAGTINWDSPIKIEATSTGSNSTISKIVNMVEDAQGREAPIQRLADSIAGPFVFSIMTLSATTFAFWYYLGSKIFPDVLLNDIAGRNGDPMLLSLKLAVDVLVVSCPCALGLATPTAILVGTSLGAKKGLLIRGGDVLERLAGVDYVALDKTGTLTEGKPAVSAIASLDVEQSDILRIAAAVERTASHPLAKAILSKAESLKLDIPVTLGQLAEAGSGTMAEVDGLLVAVGKLEWVSERFNRKTSISDLKNLEQSLMHQLLLSSSSSRHSMTVVYVGREDEGIIGAIAISDNLRADAEFTIKRYVGPCYLGLT</sequence>
<evidence type="ECO:0000256" key="8">
    <source>
        <dbReference type="ARBA" id="ARBA00022989"/>
    </source>
</evidence>
<keyword evidence="4 10" id="KW-0479">Metal-binding</keyword>
<dbReference type="InterPro" id="IPR008250">
    <property type="entry name" value="ATPase_P-typ_transduc_dom_A_sf"/>
</dbReference>
<keyword evidence="6 10" id="KW-0067">ATP-binding</keyword>
<dbReference type="InterPro" id="IPR027256">
    <property type="entry name" value="P-typ_ATPase_IB"/>
</dbReference>
<dbReference type="Gene3D" id="2.70.150.10">
    <property type="entry name" value="Calcium-transporting ATPase, cytoplasmic transduction domain A"/>
    <property type="match status" value="1"/>
</dbReference>
<dbReference type="PANTHER" id="PTHR43520:SF19">
    <property type="entry name" value="COPPER-TRANSPORTING ATPASE PAA2, CHLOROPLASTIC"/>
    <property type="match status" value="1"/>
</dbReference>
<gene>
    <name evidence="12" type="ORF">CCAM_LOCUS39540</name>
</gene>
<dbReference type="InterPro" id="IPR001757">
    <property type="entry name" value="P_typ_ATPase"/>
</dbReference>
<keyword evidence="5 10" id="KW-0547">Nucleotide-binding</keyword>
<dbReference type="InterPro" id="IPR018303">
    <property type="entry name" value="ATPase_P-typ_P_site"/>
</dbReference>
<dbReference type="InterPro" id="IPR023298">
    <property type="entry name" value="ATPase_P-typ_TM_dom_sf"/>
</dbReference>
<evidence type="ECO:0000313" key="13">
    <source>
        <dbReference type="Proteomes" id="UP000595140"/>
    </source>
</evidence>
<evidence type="ECO:0000256" key="6">
    <source>
        <dbReference type="ARBA" id="ARBA00022840"/>
    </source>
</evidence>
<organism evidence="12 13">
    <name type="scientific">Cuscuta campestris</name>
    <dbReference type="NCBI Taxonomy" id="132261"/>
    <lineage>
        <taxon>Eukaryota</taxon>
        <taxon>Viridiplantae</taxon>
        <taxon>Streptophyta</taxon>
        <taxon>Embryophyta</taxon>
        <taxon>Tracheophyta</taxon>
        <taxon>Spermatophyta</taxon>
        <taxon>Magnoliopsida</taxon>
        <taxon>eudicotyledons</taxon>
        <taxon>Gunneridae</taxon>
        <taxon>Pentapetalae</taxon>
        <taxon>asterids</taxon>
        <taxon>lamiids</taxon>
        <taxon>Solanales</taxon>
        <taxon>Convolvulaceae</taxon>
        <taxon>Cuscuteae</taxon>
        <taxon>Cuscuta</taxon>
        <taxon>Cuscuta subgen. Grammica</taxon>
        <taxon>Cuscuta sect. Cleistogrammica</taxon>
    </lineage>
</organism>
<evidence type="ECO:0000256" key="2">
    <source>
        <dbReference type="ARBA" id="ARBA00006024"/>
    </source>
</evidence>
<comment type="similarity">
    <text evidence="2 10">Belongs to the cation transport ATPase (P-type) (TC 3.A.3) family. Type IB subfamily.</text>
</comment>
<keyword evidence="8 10" id="KW-1133">Transmembrane helix</keyword>
<comment type="caution">
    <text evidence="10">Lacks conserved residue(s) required for the propagation of feature annotation.</text>
</comment>
<evidence type="ECO:0000256" key="7">
    <source>
        <dbReference type="ARBA" id="ARBA00022967"/>
    </source>
</evidence>
<evidence type="ECO:0000256" key="4">
    <source>
        <dbReference type="ARBA" id="ARBA00022723"/>
    </source>
</evidence>
<dbReference type="NCBIfam" id="TIGR01525">
    <property type="entry name" value="ATPase-IB_hvy"/>
    <property type="match status" value="1"/>
</dbReference>
<comment type="subcellular location">
    <subcellularLocation>
        <location evidence="1">Membrane</location>
        <topology evidence="1">Multi-pass membrane protein</topology>
    </subcellularLocation>
</comment>
<dbReference type="PROSITE" id="PS00154">
    <property type="entry name" value="ATPASE_E1_E2"/>
    <property type="match status" value="1"/>
</dbReference>
<dbReference type="InterPro" id="IPR059000">
    <property type="entry name" value="ATPase_P-type_domA"/>
</dbReference>
<accession>A0A484ND50</accession>
<dbReference type="GO" id="GO:0016887">
    <property type="term" value="F:ATP hydrolysis activity"/>
    <property type="evidence" value="ECO:0007669"/>
    <property type="project" value="InterPro"/>
</dbReference>
<dbReference type="EMBL" id="OOIL02006555">
    <property type="protein sequence ID" value="VFQ97764.1"/>
    <property type="molecule type" value="Genomic_DNA"/>
</dbReference>
<evidence type="ECO:0000256" key="10">
    <source>
        <dbReference type="RuleBase" id="RU362081"/>
    </source>
</evidence>
<reference evidence="12 13" key="1">
    <citation type="submission" date="2018-04" db="EMBL/GenBank/DDBJ databases">
        <authorList>
            <person name="Vogel A."/>
        </authorList>
    </citation>
    <scope>NUCLEOTIDE SEQUENCE [LARGE SCALE GENOMIC DNA]</scope>
</reference>
<dbReference type="SUPFAM" id="SSF81660">
    <property type="entry name" value="Metal cation-transporting ATPase, ATP-binding domain N"/>
    <property type="match status" value="1"/>
</dbReference>
<dbReference type="GO" id="GO:0016020">
    <property type="term" value="C:membrane"/>
    <property type="evidence" value="ECO:0007669"/>
    <property type="project" value="UniProtKB-SubCell"/>
</dbReference>
<dbReference type="GO" id="GO:0005507">
    <property type="term" value="F:copper ion binding"/>
    <property type="evidence" value="ECO:0007669"/>
    <property type="project" value="TreeGrafter"/>
</dbReference>
<dbReference type="NCBIfam" id="TIGR01494">
    <property type="entry name" value="ATPase_P-type"/>
    <property type="match status" value="1"/>
</dbReference>
<dbReference type="PRINTS" id="PR00119">
    <property type="entry name" value="CATATPASE"/>
</dbReference>
<name>A0A484ND50_9ASTE</name>
<evidence type="ECO:0000256" key="9">
    <source>
        <dbReference type="ARBA" id="ARBA00023136"/>
    </source>
</evidence>
<dbReference type="Proteomes" id="UP000595140">
    <property type="component" value="Unassembled WGS sequence"/>
</dbReference>
<dbReference type="SUPFAM" id="SSF81653">
    <property type="entry name" value="Calcium ATPase, transduction domain A"/>
    <property type="match status" value="1"/>
</dbReference>
<dbReference type="AlphaFoldDB" id="A0A484ND50"/>
<feature type="domain" description="P-type ATPase A" evidence="11">
    <location>
        <begin position="53"/>
        <end position="147"/>
    </location>
</feature>
<dbReference type="Gene3D" id="3.40.50.1000">
    <property type="entry name" value="HAD superfamily/HAD-like"/>
    <property type="match status" value="1"/>
</dbReference>
<dbReference type="InterPro" id="IPR023214">
    <property type="entry name" value="HAD_sf"/>
</dbReference>
<protein>
    <recommendedName>
        <fullName evidence="11">P-type ATPase A domain-containing protein</fullName>
    </recommendedName>
</protein>
<dbReference type="SUPFAM" id="SSF81665">
    <property type="entry name" value="Calcium ATPase, transmembrane domain M"/>
    <property type="match status" value="1"/>
</dbReference>
<keyword evidence="13" id="KW-1185">Reference proteome</keyword>
<dbReference type="GO" id="GO:0055070">
    <property type="term" value="P:copper ion homeostasis"/>
    <property type="evidence" value="ECO:0007669"/>
    <property type="project" value="TreeGrafter"/>
</dbReference>